<dbReference type="SUPFAM" id="SSF51197">
    <property type="entry name" value="Clavaminate synthase-like"/>
    <property type="match status" value="1"/>
</dbReference>
<feature type="compositionally biased region" description="Low complexity" evidence="14">
    <location>
        <begin position="141"/>
        <end position="161"/>
    </location>
</feature>
<sequence>MSAAKVAKPHHRLNRTDPPPHHRRRSIGFSSPNIRNRIVLDDDDDGDDDWVPIAAGAKPAASRGKRAKKDNNNKNKKKNGKAASRSQSPTEIPKRRRIALIHDSDDDSVSNNSDSSDEDLLLQQLSIANIRDRVRGRTTRSLSSSSDSSSSSSSSKSSSSSAAAAPETPPLIAAAASSVRLLQRPRGGGGGAAVAPASNRCHQCLKAERQLYVRCFSCAKLYCLRCIKMWYPEMTDVDIAQQCPFCRKNCNCNACLHSTTMIKTSKRELSPGEKIRHLGYLVNSLFPFLQQICRQQAEEILTDAAFSGLYVNPASPSDIPENFCNNDERVYCNYCATSIVDFHRCCPKCNFELCLGCCQDIRNGSFLNRAEMKFQYVDRGLDYMHGGDPLKPFPSQFPEDMTEHLTELLWNANNDGSIPCPPKEIGGCGDSVLQLKRIFPTGWISDLTEKARKFLGCCNTRQQSLPCKCGETGREPVRRAASREANEDDYLYCPVSEDIIEEEDLLHFQKHWAKGEPVIVRDVLDTTTHLSWEPMVMMRALCDNANSDISSKMSEVKAIDCLAACEVEINTRMFFKGYTEGRRYFNLWPEMLKLKDWPPSDKFEDLLPRHCDEFISALPFQEYSDPKAGLLNLAVKFPHGLLKPDLGPKTYIAYGMKEELGRGDSVTKLHCDMSDAVNILTHVAEVEVNEEQSFAIERLKELHNEQDRKEQVAQNNRSNHNSGGITCEAEKHSAETERRVEILEESGCMGLHSEQPEDTIGALWDIFRREDVPKLEEYLWKHSTEFRHTYCCPVKQVIHPIHDQCFYLTLEHKKRLKEEFGVEAWTFEQKVGEAVFIPAGCPHQVRNLKSCTKVAVDFVSPENVSECLRLTEEFRQLPKNHRAREDKLEIKKMMVYAMEEAVRDLEELTMMKA</sequence>
<gene>
    <name evidence="17" type="ORF">LITE_LOCUS37544</name>
</gene>
<feature type="compositionally biased region" description="Acidic residues" evidence="14">
    <location>
        <begin position="41"/>
        <end position="50"/>
    </location>
</feature>
<feature type="region of interest" description="Disordered" evidence="14">
    <location>
        <begin position="1"/>
        <end position="95"/>
    </location>
</feature>
<organism evidence="17 18">
    <name type="scientific">Linum tenue</name>
    <dbReference type="NCBI Taxonomy" id="586396"/>
    <lineage>
        <taxon>Eukaryota</taxon>
        <taxon>Viridiplantae</taxon>
        <taxon>Streptophyta</taxon>
        <taxon>Embryophyta</taxon>
        <taxon>Tracheophyta</taxon>
        <taxon>Spermatophyta</taxon>
        <taxon>Magnoliopsida</taxon>
        <taxon>eudicotyledons</taxon>
        <taxon>Gunneridae</taxon>
        <taxon>Pentapetalae</taxon>
        <taxon>rosids</taxon>
        <taxon>fabids</taxon>
        <taxon>Malpighiales</taxon>
        <taxon>Linaceae</taxon>
        <taxon>Linum</taxon>
    </lineage>
</organism>
<dbReference type="GO" id="GO:0006357">
    <property type="term" value="P:regulation of transcription by RNA polymerase II"/>
    <property type="evidence" value="ECO:0007669"/>
    <property type="project" value="TreeGrafter"/>
</dbReference>
<keyword evidence="18" id="KW-1185">Reference proteome</keyword>
<dbReference type="PANTHER" id="PTHR12549">
    <property type="entry name" value="JMJC DOMAIN-CONTAINING HISTONE DEMETHYLATION PROTEIN"/>
    <property type="match status" value="1"/>
</dbReference>
<dbReference type="GO" id="GO:0032454">
    <property type="term" value="F:histone H3K9 demethylase activity"/>
    <property type="evidence" value="ECO:0007669"/>
    <property type="project" value="InterPro"/>
</dbReference>
<evidence type="ECO:0000256" key="12">
    <source>
        <dbReference type="ARBA" id="ARBA00060112"/>
    </source>
</evidence>
<evidence type="ECO:0000259" key="15">
    <source>
        <dbReference type="PROSITE" id="PS50089"/>
    </source>
</evidence>
<dbReference type="InterPro" id="IPR018866">
    <property type="entry name" value="Znf-4CXXC_R1"/>
</dbReference>
<reference evidence="17" key="1">
    <citation type="submission" date="2022-08" db="EMBL/GenBank/DDBJ databases">
        <authorList>
            <person name="Gutierrez-Valencia J."/>
        </authorList>
    </citation>
    <scope>NUCLEOTIDE SEQUENCE</scope>
</reference>
<dbReference type="GO" id="GO:0000118">
    <property type="term" value="C:histone deacetylase complex"/>
    <property type="evidence" value="ECO:0007669"/>
    <property type="project" value="TreeGrafter"/>
</dbReference>
<evidence type="ECO:0000256" key="8">
    <source>
        <dbReference type="ARBA" id="ARBA00023004"/>
    </source>
</evidence>
<dbReference type="InterPro" id="IPR045109">
    <property type="entry name" value="LSDs-like"/>
</dbReference>
<dbReference type="FunFam" id="2.60.120.650:FF:000026">
    <property type="entry name" value="Transcription factor jumonji domain-containing protein"/>
    <property type="match status" value="1"/>
</dbReference>
<dbReference type="PROSITE" id="PS50089">
    <property type="entry name" value="ZF_RING_2"/>
    <property type="match status" value="1"/>
</dbReference>
<evidence type="ECO:0000256" key="14">
    <source>
        <dbReference type="SAM" id="MobiDB-lite"/>
    </source>
</evidence>
<name>A0AAV0PBL7_9ROSI</name>
<dbReference type="GO" id="GO:0000785">
    <property type="term" value="C:chromatin"/>
    <property type="evidence" value="ECO:0007669"/>
    <property type="project" value="TreeGrafter"/>
</dbReference>
<evidence type="ECO:0000256" key="6">
    <source>
        <dbReference type="ARBA" id="ARBA00022833"/>
    </source>
</evidence>
<dbReference type="EMBL" id="CAMGYJ010000008">
    <property type="protein sequence ID" value="CAI0467726.1"/>
    <property type="molecule type" value="Genomic_DNA"/>
</dbReference>
<keyword evidence="10" id="KW-0804">Transcription</keyword>
<comment type="similarity">
    <text evidence="3">Belongs to the JARID1 histone demethylase family.</text>
</comment>
<feature type="domain" description="RING-type" evidence="15">
    <location>
        <begin position="201"/>
        <end position="247"/>
    </location>
</feature>
<comment type="caution">
    <text evidence="17">The sequence shown here is derived from an EMBL/GenBank/DDBJ whole genome shotgun (WGS) entry which is preliminary data.</text>
</comment>
<evidence type="ECO:0000256" key="7">
    <source>
        <dbReference type="ARBA" id="ARBA00023002"/>
    </source>
</evidence>
<dbReference type="SMART" id="SM00558">
    <property type="entry name" value="JmjC"/>
    <property type="match status" value="1"/>
</dbReference>
<evidence type="ECO:0000256" key="13">
    <source>
        <dbReference type="PROSITE-ProRule" id="PRU00175"/>
    </source>
</evidence>
<evidence type="ECO:0000256" key="2">
    <source>
        <dbReference type="ARBA" id="ARBA00004123"/>
    </source>
</evidence>
<feature type="region of interest" description="Disordered" evidence="14">
    <location>
        <begin position="705"/>
        <end position="733"/>
    </location>
</feature>
<dbReference type="Pfam" id="PF10497">
    <property type="entry name" value="zf-4CXXC_R1"/>
    <property type="match status" value="1"/>
</dbReference>
<evidence type="ECO:0000313" key="17">
    <source>
        <dbReference type="EMBL" id="CAI0467726.1"/>
    </source>
</evidence>
<feature type="region of interest" description="Disordered" evidence="14">
    <location>
        <begin position="133"/>
        <end position="166"/>
    </location>
</feature>
<evidence type="ECO:0000256" key="10">
    <source>
        <dbReference type="ARBA" id="ARBA00023163"/>
    </source>
</evidence>
<feature type="domain" description="JmjC" evidence="16">
    <location>
        <begin position="626"/>
        <end position="875"/>
    </location>
</feature>
<evidence type="ECO:0000256" key="1">
    <source>
        <dbReference type="ARBA" id="ARBA00001954"/>
    </source>
</evidence>
<dbReference type="Pfam" id="PF02373">
    <property type="entry name" value="JmjC"/>
    <property type="match status" value="1"/>
</dbReference>
<dbReference type="GO" id="GO:0031490">
    <property type="term" value="F:chromatin DNA binding"/>
    <property type="evidence" value="ECO:0007669"/>
    <property type="project" value="TreeGrafter"/>
</dbReference>
<comment type="function">
    <text evidence="12">May function as histone H3 lysine demethylase and be involved in regulation of gene expression.</text>
</comment>
<keyword evidence="7" id="KW-0560">Oxidoreductase</keyword>
<accession>A0AAV0PBL7</accession>
<evidence type="ECO:0000313" key="18">
    <source>
        <dbReference type="Proteomes" id="UP001154282"/>
    </source>
</evidence>
<feature type="compositionally biased region" description="Polar residues" evidence="14">
    <location>
        <begin position="712"/>
        <end position="724"/>
    </location>
</feature>
<dbReference type="GO" id="GO:0008270">
    <property type="term" value="F:zinc ion binding"/>
    <property type="evidence" value="ECO:0007669"/>
    <property type="project" value="UniProtKB-KW"/>
</dbReference>
<protein>
    <recommendedName>
        <fullName evidence="19">Lysine-specific demethylase JMJ25</fullName>
    </recommendedName>
</protein>
<evidence type="ECO:0000256" key="5">
    <source>
        <dbReference type="ARBA" id="ARBA00022771"/>
    </source>
</evidence>
<dbReference type="PANTHER" id="PTHR12549:SF37">
    <property type="entry name" value="LYSINE-SPECIFIC DEMETHYLASE JMJ26"/>
    <property type="match status" value="1"/>
</dbReference>
<dbReference type="AlphaFoldDB" id="A0AAV0PBL7"/>
<dbReference type="CDD" id="cd02208">
    <property type="entry name" value="cupin_RmlC-like"/>
    <property type="match status" value="1"/>
</dbReference>
<keyword evidence="8" id="KW-0408">Iron</keyword>
<keyword evidence="5 13" id="KW-0863">Zinc-finger</keyword>
<feature type="compositionally biased region" description="Basic residues" evidence="14">
    <location>
        <begin position="63"/>
        <end position="80"/>
    </location>
</feature>
<dbReference type="Proteomes" id="UP001154282">
    <property type="component" value="Unassembled WGS sequence"/>
</dbReference>
<dbReference type="GO" id="GO:0003712">
    <property type="term" value="F:transcription coregulator activity"/>
    <property type="evidence" value="ECO:0007669"/>
    <property type="project" value="TreeGrafter"/>
</dbReference>
<evidence type="ECO:0000256" key="11">
    <source>
        <dbReference type="ARBA" id="ARBA00023242"/>
    </source>
</evidence>
<evidence type="ECO:0000256" key="4">
    <source>
        <dbReference type="ARBA" id="ARBA00022723"/>
    </source>
</evidence>
<keyword evidence="4" id="KW-0479">Metal-binding</keyword>
<dbReference type="InterPro" id="IPR003347">
    <property type="entry name" value="JmjC_dom"/>
</dbReference>
<keyword evidence="9" id="KW-0805">Transcription regulation</keyword>
<comment type="subcellular location">
    <subcellularLocation>
        <location evidence="2">Nucleus</location>
    </subcellularLocation>
</comment>
<evidence type="ECO:0000259" key="16">
    <source>
        <dbReference type="PROSITE" id="PS51184"/>
    </source>
</evidence>
<comment type="cofactor">
    <cofactor evidence="1">
        <name>Fe(2+)</name>
        <dbReference type="ChEBI" id="CHEBI:29033"/>
    </cofactor>
</comment>
<proteinExistence type="inferred from homology"/>
<dbReference type="GO" id="GO:0016491">
    <property type="term" value="F:oxidoreductase activity"/>
    <property type="evidence" value="ECO:0007669"/>
    <property type="project" value="UniProtKB-KW"/>
</dbReference>
<keyword evidence="6" id="KW-0862">Zinc</keyword>
<evidence type="ECO:0000256" key="9">
    <source>
        <dbReference type="ARBA" id="ARBA00023015"/>
    </source>
</evidence>
<keyword evidence="11" id="KW-0539">Nucleus</keyword>
<evidence type="ECO:0000256" key="3">
    <source>
        <dbReference type="ARBA" id="ARBA00006801"/>
    </source>
</evidence>
<dbReference type="PROSITE" id="PS51184">
    <property type="entry name" value="JMJC"/>
    <property type="match status" value="1"/>
</dbReference>
<evidence type="ECO:0008006" key="19">
    <source>
        <dbReference type="Google" id="ProtNLM"/>
    </source>
</evidence>
<dbReference type="Gene3D" id="2.60.120.650">
    <property type="entry name" value="Cupin"/>
    <property type="match status" value="1"/>
</dbReference>
<dbReference type="InterPro" id="IPR001841">
    <property type="entry name" value="Znf_RING"/>
</dbReference>